<evidence type="ECO:0000313" key="3">
    <source>
        <dbReference type="EMBL" id="KRN30148.1"/>
    </source>
</evidence>
<dbReference type="Proteomes" id="UP000051645">
    <property type="component" value="Unassembled WGS sequence"/>
</dbReference>
<keyword evidence="4" id="KW-1185">Reference proteome</keyword>
<dbReference type="PATRIC" id="fig|81857.3.peg.2076"/>
<organism evidence="3 4">
    <name type="scientific">Lactobacillus selangorensis</name>
    <dbReference type="NCBI Taxonomy" id="81857"/>
    <lineage>
        <taxon>Bacteria</taxon>
        <taxon>Bacillati</taxon>
        <taxon>Bacillota</taxon>
        <taxon>Bacilli</taxon>
        <taxon>Lactobacillales</taxon>
        <taxon>Lactobacillaceae</taxon>
        <taxon>Lactobacillus</taxon>
    </lineage>
</organism>
<feature type="transmembrane region" description="Helical" evidence="1">
    <location>
        <begin position="15"/>
        <end position="35"/>
    </location>
</feature>
<dbReference type="EMBL" id="JQAT01000007">
    <property type="protein sequence ID" value="KRN27579.1"/>
    <property type="molecule type" value="Genomic_DNA"/>
</dbReference>
<accession>A0A0R2FZ61</accession>
<name>A0A0R2FZ61_9LACO</name>
<feature type="transmembrane region" description="Helical" evidence="1">
    <location>
        <begin position="82"/>
        <end position="102"/>
    </location>
</feature>
<evidence type="ECO:0000256" key="1">
    <source>
        <dbReference type="SAM" id="Phobius"/>
    </source>
</evidence>
<dbReference type="RefSeq" id="WP_057770972.1">
    <property type="nucleotide sequence ID" value="NZ_JQAT01000007.1"/>
</dbReference>
<keyword evidence="1" id="KW-0472">Membrane</keyword>
<feature type="transmembrane region" description="Helical" evidence="1">
    <location>
        <begin position="114"/>
        <end position="136"/>
    </location>
</feature>
<comment type="caution">
    <text evidence="3">The sequence shown here is derived from an EMBL/GenBank/DDBJ whole genome shotgun (WGS) entry which is preliminary data.</text>
</comment>
<dbReference type="OrthoDB" id="3237813at2"/>
<dbReference type="Pfam" id="PF19700">
    <property type="entry name" value="DUF6198"/>
    <property type="match status" value="1"/>
</dbReference>
<keyword evidence="1" id="KW-1133">Transmembrane helix</keyword>
<reference evidence="4 5" key="1">
    <citation type="journal article" date="2015" name="Genome Announc.">
        <title>Expanding the biotechnology potential of lactobacilli through comparative genomics of 213 strains and associated genera.</title>
        <authorList>
            <person name="Sun Z."/>
            <person name="Harris H.M."/>
            <person name="McCann A."/>
            <person name="Guo C."/>
            <person name="Argimon S."/>
            <person name="Zhang W."/>
            <person name="Yang X."/>
            <person name="Jeffery I.B."/>
            <person name="Cooney J.C."/>
            <person name="Kagawa T.F."/>
            <person name="Liu W."/>
            <person name="Song Y."/>
            <person name="Salvetti E."/>
            <person name="Wrobel A."/>
            <person name="Rasinkangas P."/>
            <person name="Parkhill J."/>
            <person name="Rea M.C."/>
            <person name="O'Sullivan O."/>
            <person name="Ritari J."/>
            <person name="Douillard F.P."/>
            <person name="Paul Ross R."/>
            <person name="Yang R."/>
            <person name="Briner A.E."/>
            <person name="Felis G.E."/>
            <person name="de Vos W.M."/>
            <person name="Barrangou R."/>
            <person name="Klaenhammer T.R."/>
            <person name="Caufield P.W."/>
            <person name="Cui Y."/>
            <person name="Zhang H."/>
            <person name="O'Toole P.W."/>
        </authorList>
    </citation>
    <scope>NUCLEOTIDE SEQUENCE [LARGE SCALE GENOMIC DNA]</scope>
    <source>
        <strain evidence="2 5">ATCC BAA-66</strain>
        <strain evidence="3 4">DSM 13344</strain>
    </source>
</reference>
<dbReference type="InterPro" id="IPR038750">
    <property type="entry name" value="YczE/YyaS-like"/>
</dbReference>
<dbReference type="AlphaFoldDB" id="A0A0R2FZ61"/>
<dbReference type="Proteomes" id="UP000051751">
    <property type="component" value="Unassembled WGS sequence"/>
</dbReference>
<feature type="transmembrane region" description="Helical" evidence="1">
    <location>
        <begin position="188"/>
        <end position="208"/>
    </location>
</feature>
<feature type="transmembrane region" description="Helical" evidence="1">
    <location>
        <begin position="157"/>
        <end position="182"/>
    </location>
</feature>
<gene>
    <name evidence="2" type="ORF">IV38_GL002035</name>
    <name evidence="3" type="ORF">IV40_GL001994</name>
</gene>
<dbReference type="STRING" id="81857.IV38_GL002035"/>
<dbReference type="PANTHER" id="PTHR40078">
    <property type="entry name" value="INTEGRAL MEMBRANE PROTEIN-RELATED"/>
    <property type="match status" value="1"/>
</dbReference>
<proteinExistence type="predicted"/>
<protein>
    <submittedName>
        <fullName evidence="3">Putative sugar specific permease (Putative)</fullName>
    </submittedName>
</protein>
<dbReference type="PANTHER" id="PTHR40078:SF1">
    <property type="entry name" value="INTEGRAL MEMBRANE PROTEIN"/>
    <property type="match status" value="1"/>
</dbReference>
<evidence type="ECO:0000313" key="2">
    <source>
        <dbReference type="EMBL" id="KRN27579.1"/>
    </source>
</evidence>
<keyword evidence="1" id="KW-0812">Transmembrane</keyword>
<feature type="transmembrane region" description="Helical" evidence="1">
    <location>
        <begin position="55"/>
        <end position="75"/>
    </location>
</feature>
<sequence length="226" mass="26091">MKKMQNKLRRLLQRWLYWVLALLINATGHALTIAANLGSAVWTASAVNIYHLWPLSLRMTLFLCGFVVALVNAALIHHFSWWHFIGNLGFVIPFSILIQFFVEKLAIFKIGSWPLILQISVDIIGVMMVALATSIYQRVNLILHPNDDLMQILRYRYLHGSAARAQMVHYVPPLMIMLVTFVWTHHLWAVNIGTLFCLLFQGSLIGFFDTHIFRKLKHYQIQGLHT</sequence>
<dbReference type="EMBL" id="JQAZ01000008">
    <property type="protein sequence ID" value="KRN30148.1"/>
    <property type="molecule type" value="Genomic_DNA"/>
</dbReference>
<evidence type="ECO:0000313" key="4">
    <source>
        <dbReference type="Proteomes" id="UP000051645"/>
    </source>
</evidence>
<evidence type="ECO:0000313" key="5">
    <source>
        <dbReference type="Proteomes" id="UP000051751"/>
    </source>
</evidence>